<gene>
    <name evidence="8" type="ORF">LTR78_001571</name>
</gene>
<comment type="caution">
    <text evidence="8">The sequence shown here is derived from an EMBL/GenBank/DDBJ whole genome shotgun (WGS) entry which is preliminary data.</text>
</comment>
<dbReference type="PANTHER" id="PTHR10253">
    <property type="entry name" value="POLYCOMB PROTEIN"/>
    <property type="match status" value="1"/>
</dbReference>
<keyword evidence="5" id="KW-0804">Transcription</keyword>
<dbReference type="AlphaFoldDB" id="A0AAE1C520"/>
<feature type="region of interest" description="Disordered" evidence="7">
    <location>
        <begin position="275"/>
        <end position="294"/>
    </location>
</feature>
<evidence type="ECO:0000313" key="9">
    <source>
        <dbReference type="Proteomes" id="UP001274830"/>
    </source>
</evidence>
<feature type="repeat" description="WD" evidence="6">
    <location>
        <begin position="41"/>
        <end position="76"/>
    </location>
</feature>
<keyword evidence="9" id="KW-1185">Reference proteome</keyword>
<sequence length="397" mass="43878">MNSVTWAKNPETGKPLLCAAGEAPKQIHVFDIEIITNVRTLVGHGGAINDLSTSPTNPSLIVSASADYTVRLWSLDPKHKDQPCLAIFAGEGHRQTILACHFHANGRWMLTAGLDTAVCLWYVPGLEELETGRVIDGHPAPKTIYYPHFHSTEVHANYVDCVVFYGDLILSRAAKDQGHGNEILLWKIEGFDSELDPPTDPPIPGPGIYSRSSFPHEKGSRGFQRLLTFDMPYTTRFYLRFGLLQQPDMRPILAMGNEQSKFLFWDLQKLEEGYDPSEEKMKKSRGRKSRGGAANAVNQTNLSRMGELRKNSGPGSDIMGVTPEASSTSVSVPPERKYDLGDSFMPLKAHRSIVANTDVVGNHFATAQIAWSPDGAWMIGVGDHGMMCMFHRDKSVV</sequence>
<keyword evidence="3" id="KW-0677">Repeat</keyword>
<dbReference type="Pfam" id="PF00400">
    <property type="entry name" value="WD40"/>
    <property type="match status" value="2"/>
</dbReference>
<evidence type="ECO:0000313" key="8">
    <source>
        <dbReference type="EMBL" id="KAK3678276.1"/>
    </source>
</evidence>
<dbReference type="PROSITE" id="PS50082">
    <property type="entry name" value="WD_REPEATS_2"/>
    <property type="match status" value="2"/>
</dbReference>
<protein>
    <recommendedName>
        <fullName evidence="10">WD40 repeat-like protein</fullName>
    </recommendedName>
</protein>
<evidence type="ECO:0000256" key="3">
    <source>
        <dbReference type="ARBA" id="ARBA00022737"/>
    </source>
</evidence>
<accession>A0AAE1C520</accession>
<name>A0AAE1C520_9PEZI</name>
<dbReference type="SUPFAM" id="SSF50978">
    <property type="entry name" value="WD40 repeat-like"/>
    <property type="match status" value="1"/>
</dbReference>
<organism evidence="8 9">
    <name type="scientific">Recurvomyces mirabilis</name>
    <dbReference type="NCBI Taxonomy" id="574656"/>
    <lineage>
        <taxon>Eukaryota</taxon>
        <taxon>Fungi</taxon>
        <taxon>Dikarya</taxon>
        <taxon>Ascomycota</taxon>
        <taxon>Pezizomycotina</taxon>
        <taxon>Dothideomycetes</taxon>
        <taxon>Dothideomycetidae</taxon>
        <taxon>Mycosphaerellales</taxon>
        <taxon>Teratosphaeriaceae</taxon>
        <taxon>Recurvomyces</taxon>
    </lineage>
</organism>
<proteinExistence type="inferred from homology"/>
<evidence type="ECO:0000256" key="6">
    <source>
        <dbReference type="PROSITE-ProRule" id="PRU00221"/>
    </source>
</evidence>
<keyword evidence="4" id="KW-0805">Transcription regulation</keyword>
<evidence type="ECO:0000256" key="5">
    <source>
        <dbReference type="ARBA" id="ARBA00023163"/>
    </source>
</evidence>
<dbReference type="InterPro" id="IPR051243">
    <property type="entry name" value="PcG_WD-repeat"/>
</dbReference>
<keyword evidence="2 6" id="KW-0853">WD repeat</keyword>
<feature type="region of interest" description="Disordered" evidence="7">
    <location>
        <begin position="306"/>
        <end position="333"/>
    </location>
</feature>
<dbReference type="InterPro" id="IPR001680">
    <property type="entry name" value="WD40_rpt"/>
</dbReference>
<dbReference type="InterPro" id="IPR015943">
    <property type="entry name" value="WD40/YVTN_repeat-like_dom_sf"/>
</dbReference>
<evidence type="ECO:0000256" key="2">
    <source>
        <dbReference type="ARBA" id="ARBA00022574"/>
    </source>
</evidence>
<dbReference type="InterPro" id="IPR036322">
    <property type="entry name" value="WD40_repeat_dom_sf"/>
</dbReference>
<evidence type="ECO:0008006" key="10">
    <source>
        <dbReference type="Google" id="ProtNLM"/>
    </source>
</evidence>
<dbReference type="SMART" id="SM00320">
    <property type="entry name" value="WD40"/>
    <property type="match status" value="3"/>
</dbReference>
<dbReference type="PROSITE" id="PS50294">
    <property type="entry name" value="WD_REPEATS_REGION"/>
    <property type="match status" value="1"/>
</dbReference>
<evidence type="ECO:0000256" key="4">
    <source>
        <dbReference type="ARBA" id="ARBA00023015"/>
    </source>
</evidence>
<evidence type="ECO:0000256" key="1">
    <source>
        <dbReference type="ARBA" id="ARBA00008075"/>
    </source>
</evidence>
<dbReference type="Gene3D" id="2.130.10.10">
    <property type="entry name" value="YVTN repeat-like/Quinoprotein amine dehydrogenase"/>
    <property type="match status" value="1"/>
</dbReference>
<evidence type="ECO:0000256" key="7">
    <source>
        <dbReference type="SAM" id="MobiDB-lite"/>
    </source>
</evidence>
<dbReference type="EMBL" id="JAUTXT010000004">
    <property type="protein sequence ID" value="KAK3678276.1"/>
    <property type="molecule type" value="Genomic_DNA"/>
</dbReference>
<feature type="repeat" description="WD" evidence="6">
    <location>
        <begin position="90"/>
        <end position="131"/>
    </location>
</feature>
<reference evidence="8" key="1">
    <citation type="submission" date="2023-07" db="EMBL/GenBank/DDBJ databases">
        <title>Black Yeasts Isolated from many extreme environments.</title>
        <authorList>
            <person name="Coleine C."/>
            <person name="Stajich J.E."/>
            <person name="Selbmann L."/>
        </authorList>
    </citation>
    <scope>NUCLEOTIDE SEQUENCE</scope>
    <source>
        <strain evidence="8">CCFEE 5485</strain>
    </source>
</reference>
<dbReference type="Proteomes" id="UP001274830">
    <property type="component" value="Unassembled WGS sequence"/>
</dbReference>
<comment type="similarity">
    <text evidence="1">Belongs to the WD repeat ESC family.</text>
</comment>